<name>A0A381VYW9_9ZZZZ</name>
<proteinExistence type="predicted"/>
<evidence type="ECO:0000313" key="7">
    <source>
        <dbReference type="EMBL" id="SVA45476.1"/>
    </source>
</evidence>
<dbReference type="GO" id="GO:0043190">
    <property type="term" value="C:ATP-binding cassette (ABC) transporter complex"/>
    <property type="evidence" value="ECO:0007669"/>
    <property type="project" value="TreeGrafter"/>
</dbReference>
<sequence length="256" mass="30093">MGFSILDIFKPIAIAIFLFGLFILLFINPLAANFENNFNNLTSKKYPNMYSIKFINEGMWIKNISEDNNKNYINISKINLDNMNAEEIKILNINNKFNKIIIAEKGEIIDKIFKLQNVSILNINNDKFEKVEFYNLILNFDKSNIIDSILNFKFIPFYKYKKHVNNLKKFNLHSSEVSLYYLSEILKPIFLVIIGFTVMGFSGKFKRNENFFKVLFISILIGFLIFLLKEIVTTLTTTMEISFIFSYFIIFMFPLI</sequence>
<organism evidence="7">
    <name type="scientific">marine metagenome</name>
    <dbReference type="NCBI Taxonomy" id="408172"/>
    <lineage>
        <taxon>unclassified sequences</taxon>
        <taxon>metagenomes</taxon>
        <taxon>ecological metagenomes</taxon>
    </lineage>
</organism>
<keyword evidence="3 6" id="KW-0812">Transmembrane</keyword>
<accession>A0A381VYW9</accession>
<keyword evidence="4 6" id="KW-1133">Transmembrane helix</keyword>
<gene>
    <name evidence="7" type="ORF">METZ01_LOCUS98330</name>
</gene>
<keyword evidence="2" id="KW-1003">Cell membrane</keyword>
<dbReference type="Pfam" id="PF03739">
    <property type="entry name" value="LptF_LptG"/>
    <property type="match status" value="1"/>
</dbReference>
<dbReference type="PANTHER" id="PTHR33529">
    <property type="entry name" value="SLR0882 PROTEIN-RELATED"/>
    <property type="match status" value="1"/>
</dbReference>
<evidence type="ECO:0000256" key="3">
    <source>
        <dbReference type="ARBA" id="ARBA00022692"/>
    </source>
</evidence>
<dbReference type="EMBL" id="UINC01010203">
    <property type="protein sequence ID" value="SVA45476.1"/>
    <property type="molecule type" value="Genomic_DNA"/>
</dbReference>
<feature type="transmembrane region" description="Helical" evidence="6">
    <location>
        <begin position="211"/>
        <end position="228"/>
    </location>
</feature>
<comment type="subcellular location">
    <subcellularLocation>
        <location evidence="1">Cell membrane</location>
        <topology evidence="1">Multi-pass membrane protein</topology>
    </subcellularLocation>
</comment>
<dbReference type="PANTHER" id="PTHR33529:SF7">
    <property type="entry name" value="LIPOPOLYSACCHARIDE EXPORT SYSTEM PERMEASE PROTEIN LPTF"/>
    <property type="match status" value="1"/>
</dbReference>
<feature type="non-terminal residue" evidence="7">
    <location>
        <position position="256"/>
    </location>
</feature>
<evidence type="ECO:0000256" key="5">
    <source>
        <dbReference type="ARBA" id="ARBA00023136"/>
    </source>
</evidence>
<evidence type="ECO:0000256" key="6">
    <source>
        <dbReference type="SAM" id="Phobius"/>
    </source>
</evidence>
<dbReference type="InterPro" id="IPR005495">
    <property type="entry name" value="LptG/LptF_permease"/>
</dbReference>
<evidence type="ECO:0000256" key="4">
    <source>
        <dbReference type="ARBA" id="ARBA00022989"/>
    </source>
</evidence>
<dbReference type="GO" id="GO:0015920">
    <property type="term" value="P:lipopolysaccharide transport"/>
    <property type="evidence" value="ECO:0007669"/>
    <property type="project" value="TreeGrafter"/>
</dbReference>
<feature type="transmembrane region" description="Helical" evidence="6">
    <location>
        <begin position="234"/>
        <end position="255"/>
    </location>
</feature>
<reference evidence="7" key="1">
    <citation type="submission" date="2018-05" db="EMBL/GenBank/DDBJ databases">
        <authorList>
            <person name="Lanie J.A."/>
            <person name="Ng W.-L."/>
            <person name="Kazmierczak K.M."/>
            <person name="Andrzejewski T.M."/>
            <person name="Davidsen T.M."/>
            <person name="Wayne K.J."/>
            <person name="Tettelin H."/>
            <person name="Glass J.I."/>
            <person name="Rusch D."/>
            <person name="Podicherti R."/>
            <person name="Tsui H.-C.T."/>
            <person name="Winkler M.E."/>
        </authorList>
    </citation>
    <scope>NUCLEOTIDE SEQUENCE</scope>
</reference>
<evidence type="ECO:0000256" key="1">
    <source>
        <dbReference type="ARBA" id="ARBA00004651"/>
    </source>
</evidence>
<protein>
    <submittedName>
        <fullName evidence="7">Uncharacterized protein</fullName>
    </submittedName>
</protein>
<dbReference type="AlphaFoldDB" id="A0A381VYW9"/>
<evidence type="ECO:0000256" key="2">
    <source>
        <dbReference type="ARBA" id="ARBA00022475"/>
    </source>
</evidence>
<keyword evidence="5 6" id="KW-0472">Membrane</keyword>
<feature type="transmembrane region" description="Helical" evidence="6">
    <location>
        <begin position="12"/>
        <end position="31"/>
    </location>
</feature>
<feature type="transmembrane region" description="Helical" evidence="6">
    <location>
        <begin position="179"/>
        <end position="199"/>
    </location>
</feature>